<dbReference type="Proteomes" id="UP000244940">
    <property type="component" value="Unassembled WGS sequence"/>
</dbReference>
<dbReference type="OrthoDB" id="9814913at2"/>
<reference evidence="5 6" key="1">
    <citation type="submission" date="2018-05" db="EMBL/GenBank/DDBJ databases">
        <title>Pararhodobacter marina sp. nov., isolated from deep-sea water of the Indian Ocean.</title>
        <authorList>
            <person name="Lai Q.Sr."/>
            <person name="Liu X."/>
            <person name="Shao Z."/>
        </authorList>
    </citation>
    <scope>NUCLEOTIDE SEQUENCE [LARGE SCALE GENOMIC DNA]</scope>
    <source>
        <strain evidence="5 6">CIC4N-9</strain>
    </source>
</reference>
<organism evidence="5 6">
    <name type="scientific">Pararhodobacter marinus</name>
    <dbReference type="NCBI Taxonomy" id="2184063"/>
    <lineage>
        <taxon>Bacteria</taxon>
        <taxon>Pseudomonadati</taxon>
        <taxon>Pseudomonadota</taxon>
        <taxon>Alphaproteobacteria</taxon>
        <taxon>Rhodobacterales</taxon>
        <taxon>Paracoccaceae</taxon>
        <taxon>Pararhodobacter</taxon>
    </lineage>
</organism>
<evidence type="ECO:0000256" key="4">
    <source>
        <dbReference type="RuleBase" id="RU361117"/>
    </source>
</evidence>
<keyword evidence="6" id="KW-1185">Reference proteome</keyword>
<dbReference type="NCBIfam" id="TIGR01484">
    <property type="entry name" value="HAD-SF-IIB"/>
    <property type="match status" value="1"/>
</dbReference>
<name>A0A2U2CIN0_9RHOB</name>
<dbReference type="GeneID" id="94363563"/>
<dbReference type="PANTHER" id="PTHR43768">
    <property type="entry name" value="TREHALOSE 6-PHOSPHATE PHOSPHATASE"/>
    <property type="match status" value="1"/>
</dbReference>
<dbReference type="PANTHER" id="PTHR43768:SF3">
    <property type="entry name" value="TREHALOSE 6-PHOSPHATE PHOSPHATASE"/>
    <property type="match status" value="1"/>
</dbReference>
<dbReference type="InterPro" id="IPR023214">
    <property type="entry name" value="HAD_sf"/>
</dbReference>
<keyword evidence="4" id="KW-0479">Metal-binding</keyword>
<comment type="catalytic activity">
    <reaction evidence="4">
        <text>alpha,alpha-trehalose 6-phosphate + H2O = alpha,alpha-trehalose + phosphate</text>
        <dbReference type="Rhea" id="RHEA:23420"/>
        <dbReference type="ChEBI" id="CHEBI:15377"/>
        <dbReference type="ChEBI" id="CHEBI:16551"/>
        <dbReference type="ChEBI" id="CHEBI:43474"/>
        <dbReference type="ChEBI" id="CHEBI:58429"/>
        <dbReference type="EC" id="3.1.3.12"/>
    </reaction>
</comment>
<gene>
    <name evidence="5" type="primary">otsB</name>
    <name evidence="5" type="ORF">C4N9_01540</name>
</gene>
<dbReference type="GO" id="GO:0004805">
    <property type="term" value="F:trehalose-phosphatase activity"/>
    <property type="evidence" value="ECO:0007669"/>
    <property type="project" value="UniProtKB-EC"/>
</dbReference>
<dbReference type="AlphaFoldDB" id="A0A2U2CIN0"/>
<accession>A0A2U2CIN0</accession>
<proteinExistence type="inferred from homology"/>
<comment type="similarity">
    <text evidence="2 4">Belongs to the trehalose phosphatase family.</text>
</comment>
<dbReference type="InterPro" id="IPR006379">
    <property type="entry name" value="HAD-SF_hydro_IIB"/>
</dbReference>
<dbReference type="Pfam" id="PF02358">
    <property type="entry name" value="Trehalose_PPase"/>
    <property type="match status" value="1"/>
</dbReference>
<dbReference type="NCBIfam" id="TIGR00685">
    <property type="entry name" value="T6PP"/>
    <property type="match status" value="1"/>
</dbReference>
<dbReference type="EC" id="3.1.3.12" evidence="4"/>
<comment type="function">
    <text evidence="4">Removes the phosphate from trehalose 6-phosphate to produce free trehalose.</text>
</comment>
<dbReference type="Gene3D" id="3.40.50.1000">
    <property type="entry name" value="HAD superfamily/HAD-like"/>
    <property type="match status" value="1"/>
</dbReference>
<dbReference type="Gene3D" id="3.30.70.1020">
    <property type="entry name" value="Trehalose-6-phosphate phosphatase related protein, domain 2"/>
    <property type="match status" value="1"/>
</dbReference>
<dbReference type="EMBL" id="QEYD01000001">
    <property type="protein sequence ID" value="PWE31722.1"/>
    <property type="molecule type" value="Genomic_DNA"/>
</dbReference>
<dbReference type="SUPFAM" id="SSF56784">
    <property type="entry name" value="HAD-like"/>
    <property type="match status" value="1"/>
</dbReference>
<keyword evidence="4" id="KW-0460">Magnesium</keyword>
<dbReference type="InterPro" id="IPR044651">
    <property type="entry name" value="OTSB-like"/>
</dbReference>
<protein>
    <recommendedName>
        <fullName evidence="4">Trehalose 6-phosphate phosphatase</fullName>
        <ecNumber evidence="4">3.1.3.12</ecNumber>
    </recommendedName>
</protein>
<evidence type="ECO:0000313" key="5">
    <source>
        <dbReference type="EMBL" id="PWE31722.1"/>
    </source>
</evidence>
<evidence type="ECO:0000256" key="1">
    <source>
        <dbReference type="ARBA" id="ARBA00005199"/>
    </source>
</evidence>
<comment type="caution">
    <text evidence="5">The sequence shown here is derived from an EMBL/GenBank/DDBJ whole genome shotgun (WGS) entry which is preliminary data.</text>
</comment>
<evidence type="ECO:0000256" key="3">
    <source>
        <dbReference type="ARBA" id="ARBA00022801"/>
    </source>
</evidence>
<keyword evidence="3 4" id="KW-0378">Hydrolase</keyword>
<dbReference type="InterPro" id="IPR036412">
    <property type="entry name" value="HAD-like_sf"/>
</dbReference>
<dbReference type="GO" id="GO:0046872">
    <property type="term" value="F:metal ion binding"/>
    <property type="evidence" value="ECO:0007669"/>
    <property type="project" value="UniProtKB-KW"/>
</dbReference>
<dbReference type="GO" id="GO:0005992">
    <property type="term" value="P:trehalose biosynthetic process"/>
    <property type="evidence" value="ECO:0007669"/>
    <property type="project" value="UniProtKB-UniPathway"/>
</dbReference>
<comment type="cofactor">
    <cofactor evidence="4">
        <name>Mg(2+)</name>
        <dbReference type="ChEBI" id="CHEBI:18420"/>
    </cofactor>
</comment>
<comment type="pathway">
    <text evidence="1 4">Glycan biosynthesis; trehalose biosynthesis.</text>
</comment>
<dbReference type="InterPro" id="IPR003337">
    <property type="entry name" value="Trehalose_PPase"/>
</dbReference>
<evidence type="ECO:0000313" key="6">
    <source>
        <dbReference type="Proteomes" id="UP000244940"/>
    </source>
</evidence>
<sequence>MPNTLHALRGPGRHAPPDPARHAFFLDFDGTLVDIAARPSEVVLLPETVDLLKALQRASDGAVAILSGRALAELERLTAQVAPVLAGTHGVEIRRDAGTLTPSFADRRALDTAYRVLDDLARSHGLLLETKPGALALHYRNRPDLAPLCKNAVSEVARKSNLRMIAGNMVCEAMLTGYDKGRALQTLMGEAPFRDRIPVMVGDDTTDEDGFLAAQQLGGIGVSIGRRDSCARLFCPDRYSAMDWLRAGVERSV</sequence>
<dbReference type="UniPathway" id="UPA00299"/>
<evidence type="ECO:0000256" key="2">
    <source>
        <dbReference type="ARBA" id="ARBA00008770"/>
    </source>
</evidence>
<dbReference type="RefSeq" id="WP_109531523.1">
    <property type="nucleotide sequence ID" value="NZ_QEYD01000001.1"/>
</dbReference>